<keyword evidence="4" id="KW-0378">Hydrolase</keyword>
<accession>A0A285U559</accession>
<dbReference type="RefSeq" id="WP_097148675.1">
    <property type="nucleotide sequence ID" value="NZ_OBQC01000003.1"/>
</dbReference>
<dbReference type="AlphaFoldDB" id="A0A285U559"/>
<keyword evidence="1" id="KW-0547">Nucleotide-binding</keyword>
<dbReference type="PANTHER" id="PTHR43788:SF6">
    <property type="entry name" value="DNA HELICASE B"/>
    <property type="match status" value="1"/>
</dbReference>
<protein>
    <submittedName>
        <fullName evidence="4">UvrD-like helicase family protein</fullName>
    </submittedName>
</protein>
<evidence type="ECO:0000313" key="5">
    <source>
        <dbReference type="Proteomes" id="UP000219252"/>
    </source>
</evidence>
<dbReference type="Pfam" id="PF13538">
    <property type="entry name" value="UvrD_C_2"/>
    <property type="match status" value="1"/>
</dbReference>
<organism evidence="4 5">
    <name type="scientific">Ureibacillus acetophenoni</name>
    <dbReference type="NCBI Taxonomy" id="614649"/>
    <lineage>
        <taxon>Bacteria</taxon>
        <taxon>Bacillati</taxon>
        <taxon>Bacillota</taxon>
        <taxon>Bacilli</taxon>
        <taxon>Bacillales</taxon>
        <taxon>Caryophanaceae</taxon>
        <taxon>Ureibacillus</taxon>
    </lineage>
</organism>
<feature type="domain" description="UvrD-like helicase C-terminal" evidence="3">
    <location>
        <begin position="417"/>
        <end position="463"/>
    </location>
</feature>
<evidence type="ECO:0000313" key="4">
    <source>
        <dbReference type="EMBL" id="SOC37084.1"/>
    </source>
</evidence>
<evidence type="ECO:0000256" key="1">
    <source>
        <dbReference type="ARBA" id="ARBA00022741"/>
    </source>
</evidence>
<dbReference type="Proteomes" id="UP000219252">
    <property type="component" value="Unassembled WGS sequence"/>
</dbReference>
<dbReference type="OrthoDB" id="9803432at2"/>
<keyword evidence="4" id="KW-0347">Helicase</keyword>
<dbReference type="InterPro" id="IPR050534">
    <property type="entry name" value="Coronavir_polyprotein_1ab"/>
</dbReference>
<dbReference type="GO" id="GO:0003678">
    <property type="term" value="F:DNA helicase activity"/>
    <property type="evidence" value="ECO:0007669"/>
    <property type="project" value="UniProtKB-ARBA"/>
</dbReference>
<dbReference type="InterPro" id="IPR027785">
    <property type="entry name" value="UvrD-like_helicase_C"/>
</dbReference>
<reference evidence="5" key="1">
    <citation type="submission" date="2017-08" db="EMBL/GenBank/DDBJ databases">
        <authorList>
            <person name="Varghese N."/>
            <person name="Submissions S."/>
        </authorList>
    </citation>
    <scope>NUCLEOTIDE SEQUENCE [LARGE SCALE GENOMIC DNA]</scope>
    <source>
        <strain evidence="5">JC23</strain>
    </source>
</reference>
<keyword evidence="2" id="KW-0067">ATP-binding</keyword>
<gene>
    <name evidence="4" type="ORF">SAMN05877842_10315</name>
</gene>
<dbReference type="CDD" id="cd18809">
    <property type="entry name" value="SF1_C_RecD"/>
    <property type="match status" value="1"/>
</dbReference>
<dbReference type="Gene3D" id="3.40.50.300">
    <property type="entry name" value="P-loop containing nucleotide triphosphate hydrolases"/>
    <property type="match status" value="2"/>
</dbReference>
<dbReference type="InterPro" id="IPR027417">
    <property type="entry name" value="P-loop_NTPase"/>
</dbReference>
<dbReference type="EMBL" id="OBQC01000003">
    <property type="protein sequence ID" value="SOC37084.1"/>
    <property type="molecule type" value="Genomic_DNA"/>
</dbReference>
<dbReference type="GO" id="GO:0005524">
    <property type="term" value="F:ATP binding"/>
    <property type="evidence" value="ECO:0007669"/>
    <property type="project" value="UniProtKB-KW"/>
</dbReference>
<keyword evidence="5" id="KW-1185">Reference proteome</keyword>
<name>A0A285U559_9BACL</name>
<dbReference type="SUPFAM" id="SSF52540">
    <property type="entry name" value="P-loop containing nucleoside triphosphate hydrolases"/>
    <property type="match status" value="2"/>
</dbReference>
<sequence>MNLTQSQEHAFHLFQNFMSSESHCFILKGYAGTGKTYLLQYFIDFLKFSDCHFTLLAPTGRAANVLRERTTYLANTIHGCIYDLDLKNTTIDNNEEKQQMDYNLVFDLKENKSPLNMIYLVDESSMISDKVTEQEYLQFGSGKLLSDLIKYVNPIQSGRKIVFIGDDAQLPPVNTSHSLALDVNYLKEHFNLSTNEYQLTEVYRQSEESGILTAATDLREKIGEESFNYYPVKVNKKDLINLEMQEAIHQYVGQWKKSIFITETNSSTFEYTNYIRELLKLKDLSPGERLLVTKNTHTPSGDKLFNGDFIQVSDVLSIPEIRTVNFREKDEQITVDLVYRDIEIIYKNLENGRAYKEKLKIFENILWRKEVGLTKHERRAMIIDFEKRHKGVKRNSEEFKKLIINDSYFNAVQVRFGYVITCHKAQGGEWNTVYADMSYSQSIQCLSYFRWSYTVLTRAKNLINFVNLPIQAEPASENRFSVLSTILKESLKLYNAEILEEKESGYENIYYIRMNTNIYRIKIYRNKKDIITKVMFIDKGELPPFFNLFENVVNRSLYETSNLLTTL</sequence>
<dbReference type="PANTHER" id="PTHR43788">
    <property type="entry name" value="DNA2/NAM7 HELICASE FAMILY MEMBER"/>
    <property type="match status" value="1"/>
</dbReference>
<proteinExistence type="predicted"/>
<dbReference type="Pfam" id="PF13604">
    <property type="entry name" value="AAA_30"/>
    <property type="match status" value="1"/>
</dbReference>
<evidence type="ECO:0000256" key="2">
    <source>
        <dbReference type="ARBA" id="ARBA00022840"/>
    </source>
</evidence>
<evidence type="ECO:0000259" key="3">
    <source>
        <dbReference type="Pfam" id="PF13538"/>
    </source>
</evidence>